<dbReference type="SUPFAM" id="SSF54427">
    <property type="entry name" value="NTF2-like"/>
    <property type="match status" value="1"/>
</dbReference>
<dbReference type="Pfam" id="PF04280">
    <property type="entry name" value="Tim44"/>
    <property type="match status" value="1"/>
</dbReference>
<keyword evidence="2" id="KW-0812">Transmembrane</keyword>
<evidence type="ECO:0000256" key="1">
    <source>
        <dbReference type="SAM" id="MobiDB-lite"/>
    </source>
</evidence>
<protein>
    <submittedName>
        <fullName evidence="5">Tim44 domain-containing protein</fullName>
    </submittedName>
</protein>
<feature type="region of interest" description="Disordered" evidence="1">
    <location>
        <begin position="32"/>
        <end position="82"/>
    </location>
</feature>
<keyword evidence="3" id="KW-0732">Signal</keyword>
<evidence type="ECO:0000313" key="5">
    <source>
        <dbReference type="EMBL" id="TBO30457.1"/>
    </source>
</evidence>
<proteinExistence type="predicted"/>
<reference evidence="5 6" key="1">
    <citation type="submission" date="2019-02" db="EMBL/GenBank/DDBJ databases">
        <title>Aquabacterium sp. strain KMB7.</title>
        <authorList>
            <person name="Chen W.-M."/>
        </authorList>
    </citation>
    <scope>NUCLEOTIDE SEQUENCE [LARGE SCALE GENOMIC DNA]</scope>
    <source>
        <strain evidence="5 6">KMB7</strain>
    </source>
</reference>
<feature type="domain" description="Tim44-like" evidence="4">
    <location>
        <begin position="191"/>
        <end position="322"/>
    </location>
</feature>
<dbReference type="EMBL" id="SIXI01000004">
    <property type="protein sequence ID" value="TBO30457.1"/>
    <property type="molecule type" value="Genomic_DNA"/>
</dbReference>
<feature type="chain" id="PRO_5020202035" evidence="3">
    <location>
        <begin position="27"/>
        <end position="325"/>
    </location>
</feature>
<gene>
    <name evidence="5" type="ORF">EYS42_10105</name>
</gene>
<dbReference type="PANTHER" id="PTHR41542:SF1">
    <property type="entry name" value="BLL5807 PROTEIN"/>
    <property type="match status" value="1"/>
</dbReference>
<dbReference type="SMART" id="SM00978">
    <property type="entry name" value="Tim44"/>
    <property type="match status" value="1"/>
</dbReference>
<name>A0A4Q9GXV5_9BURK</name>
<evidence type="ECO:0000256" key="3">
    <source>
        <dbReference type="SAM" id="SignalP"/>
    </source>
</evidence>
<feature type="transmembrane region" description="Helical" evidence="2">
    <location>
        <begin position="91"/>
        <end position="111"/>
    </location>
</feature>
<feature type="transmembrane region" description="Helical" evidence="2">
    <location>
        <begin position="117"/>
        <end position="138"/>
    </location>
</feature>
<sequence length="325" mass="33852">MKTGLMAWSMVLASAALVFTPFDAEAKRLGSNRPAGMQRSMPDKAPTAPTQQATPGAPANQAVPGKPAQQNQAGAPNAAAAAQQAAPKRSWMGPIAGLAAGLGLAALASHFGFGDELANFMMMALLAVGVMLLVGFLMRRFANKGQAAGPQLAGAGAPFSQGHGQQQPMQRESFNGFQGGASASPVGAMGAAEPVQAAGALPDGFDTAGFERVAKMIFIRMQAANDEANVDDLRKFTTPELFSSLKADLLERGGAQQQTDVMQLDAQVVDAAQEQGQWVVSVRFAGLIREEVGAGAEPFAELWHLVRPLDESREWAIAGITPLQG</sequence>
<dbReference type="InterPro" id="IPR032710">
    <property type="entry name" value="NTF2-like_dom_sf"/>
</dbReference>
<keyword evidence="2" id="KW-0472">Membrane</keyword>
<organism evidence="5 6">
    <name type="scientific">Aquabacterium lacunae</name>
    <dbReference type="NCBI Taxonomy" id="2528630"/>
    <lineage>
        <taxon>Bacteria</taxon>
        <taxon>Pseudomonadati</taxon>
        <taxon>Pseudomonadota</taxon>
        <taxon>Betaproteobacteria</taxon>
        <taxon>Burkholderiales</taxon>
        <taxon>Aquabacterium</taxon>
    </lineage>
</organism>
<dbReference type="Proteomes" id="UP000292120">
    <property type="component" value="Unassembled WGS sequence"/>
</dbReference>
<dbReference type="OrthoDB" id="5297955at2"/>
<accession>A0A4Q9GXV5</accession>
<evidence type="ECO:0000256" key="2">
    <source>
        <dbReference type="SAM" id="Phobius"/>
    </source>
</evidence>
<dbReference type="InterPro" id="IPR007379">
    <property type="entry name" value="Tim44-like_dom"/>
</dbReference>
<dbReference type="AlphaFoldDB" id="A0A4Q9GXV5"/>
<evidence type="ECO:0000259" key="4">
    <source>
        <dbReference type="SMART" id="SM00978"/>
    </source>
</evidence>
<dbReference type="PANTHER" id="PTHR41542">
    <property type="entry name" value="BLL5807 PROTEIN"/>
    <property type="match status" value="1"/>
</dbReference>
<feature type="signal peptide" evidence="3">
    <location>
        <begin position="1"/>
        <end position="26"/>
    </location>
</feature>
<evidence type="ECO:0000313" key="6">
    <source>
        <dbReference type="Proteomes" id="UP000292120"/>
    </source>
</evidence>
<keyword evidence="2" id="KW-1133">Transmembrane helix</keyword>
<feature type="compositionally biased region" description="Low complexity" evidence="1">
    <location>
        <begin position="45"/>
        <end position="82"/>
    </location>
</feature>
<comment type="caution">
    <text evidence="5">The sequence shown here is derived from an EMBL/GenBank/DDBJ whole genome shotgun (WGS) entry which is preliminary data.</text>
</comment>
<keyword evidence="6" id="KW-1185">Reference proteome</keyword>